<comment type="similarity">
    <text evidence="2">Belongs to the MAP70 family.</text>
</comment>
<proteinExistence type="inferred from homology"/>
<keyword evidence="5 7" id="KW-0175">Coiled coil</keyword>
<evidence type="ECO:0000256" key="4">
    <source>
        <dbReference type="ARBA" id="ARBA00022701"/>
    </source>
</evidence>
<dbReference type="AlphaFoldDB" id="A0A843WAA5"/>
<sequence>MVGMEEQVGKELHVTGAPDPLIVELNRLENQLKEKERELGVAHAEVKAFRATEALKDKAIIELSDELKKHEEKLGATDKLLEEKNLKIIRLIMEKKEASAAQLAAEAALRRLYSTQRDEDAIPLEAVIAPLQSDIKMYKHEIAILQEDKKALARITRSKEAGLIEAEKILKSAMERVLIVENEENKILDKINRQKVTEVEKLGQTIHDLEESILAGGASANIVRDYHRQVSELNEEKRTLERELARARVSVNRVATVMANEWKDDGKKVIPAKQWLEERRILQGEIQRLNQKLCISERTAKAEAQLKLGCTDSTKTVKRASGLKTRIALEENLAKNNLWVCRSNLFDDSGKENNERGNTERSTEGTEEISGSEGAKTLPGESDNTDSQDMGHSEEGVEDLVSGFLYDRLQKEVITLRKSHEEKDVMLNIKGEEIKMLAKKIEVLTRAMEVESKKIRHQSMREKEAQTVNSEDNTKKTKSTSHQEYRSHSNCEELNWTGLFPTYIPHES</sequence>
<dbReference type="Pfam" id="PF07058">
    <property type="entry name" value="MAP70"/>
    <property type="match status" value="2"/>
</dbReference>
<dbReference type="PANTHER" id="PTHR31246">
    <property type="entry name" value="MICROTUBULE-ASSOCIATED PROTEIN 70-2"/>
    <property type="match status" value="1"/>
</dbReference>
<evidence type="ECO:0000256" key="8">
    <source>
        <dbReference type="SAM" id="MobiDB-lite"/>
    </source>
</evidence>
<evidence type="ECO:0000256" key="7">
    <source>
        <dbReference type="SAM" id="Coils"/>
    </source>
</evidence>
<evidence type="ECO:0000256" key="2">
    <source>
        <dbReference type="ARBA" id="ARBA00008825"/>
    </source>
</evidence>
<dbReference type="GO" id="GO:0008017">
    <property type="term" value="F:microtubule binding"/>
    <property type="evidence" value="ECO:0007669"/>
    <property type="project" value="InterPro"/>
</dbReference>
<dbReference type="GO" id="GO:0007010">
    <property type="term" value="P:cytoskeleton organization"/>
    <property type="evidence" value="ECO:0007669"/>
    <property type="project" value="InterPro"/>
</dbReference>
<keyword evidence="4" id="KW-0493">Microtubule</keyword>
<feature type="region of interest" description="Disordered" evidence="8">
    <location>
        <begin position="454"/>
        <end position="489"/>
    </location>
</feature>
<dbReference type="PANTHER" id="PTHR31246:SF5">
    <property type="entry name" value="MICROTUBULE-ASSOCIATED PROTEIN 70-5"/>
    <property type="match status" value="1"/>
</dbReference>
<feature type="region of interest" description="Disordered" evidence="8">
    <location>
        <begin position="349"/>
        <end position="394"/>
    </location>
</feature>
<organism evidence="9 10">
    <name type="scientific">Colocasia esculenta</name>
    <name type="common">Wild taro</name>
    <name type="synonym">Arum esculentum</name>
    <dbReference type="NCBI Taxonomy" id="4460"/>
    <lineage>
        <taxon>Eukaryota</taxon>
        <taxon>Viridiplantae</taxon>
        <taxon>Streptophyta</taxon>
        <taxon>Embryophyta</taxon>
        <taxon>Tracheophyta</taxon>
        <taxon>Spermatophyta</taxon>
        <taxon>Magnoliopsida</taxon>
        <taxon>Liliopsida</taxon>
        <taxon>Araceae</taxon>
        <taxon>Aroideae</taxon>
        <taxon>Colocasieae</taxon>
        <taxon>Colocasia</taxon>
    </lineage>
</organism>
<evidence type="ECO:0000256" key="1">
    <source>
        <dbReference type="ARBA" id="ARBA00004245"/>
    </source>
</evidence>
<accession>A0A843WAA5</accession>
<keyword evidence="10" id="KW-1185">Reference proteome</keyword>
<evidence type="ECO:0000256" key="6">
    <source>
        <dbReference type="ARBA" id="ARBA00023212"/>
    </source>
</evidence>
<reference evidence="9" key="1">
    <citation type="submission" date="2017-07" db="EMBL/GenBank/DDBJ databases">
        <title>Taro Niue Genome Assembly and Annotation.</title>
        <authorList>
            <person name="Atibalentja N."/>
            <person name="Keating K."/>
            <person name="Fields C.J."/>
        </authorList>
    </citation>
    <scope>NUCLEOTIDE SEQUENCE</scope>
    <source>
        <strain evidence="9">Niue_2</strain>
        <tissue evidence="9">Leaf</tissue>
    </source>
</reference>
<evidence type="ECO:0000256" key="3">
    <source>
        <dbReference type="ARBA" id="ARBA00022490"/>
    </source>
</evidence>
<name>A0A843WAA5_COLES</name>
<gene>
    <name evidence="9" type="ORF">Taro_033893</name>
</gene>
<keyword evidence="3" id="KW-0963">Cytoplasm</keyword>
<feature type="compositionally biased region" description="Basic and acidic residues" evidence="8">
    <location>
        <begin position="349"/>
        <end position="364"/>
    </location>
</feature>
<feature type="coiled-coil region" evidence="7">
    <location>
        <begin position="223"/>
        <end position="292"/>
    </location>
</feature>
<protein>
    <submittedName>
        <fullName evidence="9">Uncharacterized protein</fullName>
    </submittedName>
</protein>
<evidence type="ECO:0000313" key="9">
    <source>
        <dbReference type="EMBL" id="MQM01144.1"/>
    </source>
</evidence>
<evidence type="ECO:0000313" key="10">
    <source>
        <dbReference type="Proteomes" id="UP000652761"/>
    </source>
</evidence>
<dbReference type="InterPro" id="IPR009768">
    <property type="entry name" value="MAP70"/>
</dbReference>
<evidence type="ECO:0000256" key="5">
    <source>
        <dbReference type="ARBA" id="ARBA00023054"/>
    </source>
</evidence>
<dbReference type="EMBL" id="NMUH01002627">
    <property type="protein sequence ID" value="MQM01144.1"/>
    <property type="molecule type" value="Genomic_DNA"/>
</dbReference>
<comment type="subcellular location">
    <subcellularLocation>
        <location evidence="1">Cytoplasm</location>
        <location evidence="1">Cytoskeleton</location>
    </subcellularLocation>
</comment>
<dbReference type="GO" id="GO:0005874">
    <property type="term" value="C:microtubule"/>
    <property type="evidence" value="ECO:0007669"/>
    <property type="project" value="UniProtKB-KW"/>
</dbReference>
<dbReference type="Proteomes" id="UP000652761">
    <property type="component" value="Unassembled WGS sequence"/>
</dbReference>
<dbReference type="OrthoDB" id="1906253at2759"/>
<keyword evidence="6" id="KW-0206">Cytoskeleton</keyword>
<comment type="caution">
    <text evidence="9">The sequence shown here is derived from an EMBL/GenBank/DDBJ whole genome shotgun (WGS) entry which is preliminary data.</text>
</comment>
<feature type="compositionally biased region" description="Basic and acidic residues" evidence="8">
    <location>
        <begin position="454"/>
        <end position="465"/>
    </location>
</feature>